<dbReference type="InterPro" id="IPR000515">
    <property type="entry name" value="MetI-like"/>
</dbReference>
<feature type="transmembrane region" description="Helical" evidence="9">
    <location>
        <begin position="112"/>
        <end position="132"/>
    </location>
</feature>
<keyword evidence="6 9" id="KW-0764">Sulfate transport</keyword>
<comment type="caution">
    <text evidence="11">The sequence shown here is derived from an EMBL/GenBank/DDBJ whole genome shotgun (WGS) entry which is preliminary data.</text>
</comment>
<dbReference type="FunFam" id="1.10.3720.10:FF:000004">
    <property type="entry name" value="Sulfate transport system permease protein CysT"/>
    <property type="match status" value="1"/>
</dbReference>
<dbReference type="Pfam" id="PF00528">
    <property type="entry name" value="BPD_transp_1"/>
    <property type="match status" value="1"/>
</dbReference>
<keyword evidence="5 9" id="KW-1133">Transmembrane helix</keyword>
<keyword evidence="12" id="KW-1185">Reference proteome</keyword>
<reference evidence="11" key="1">
    <citation type="submission" date="2021-01" db="EMBL/GenBank/DDBJ databases">
        <title>Paracoccus amoyensis sp. nov., isolated from the surface seawater along the coast of Xiamen Island, China.</title>
        <authorList>
            <person name="Lyu L."/>
        </authorList>
    </citation>
    <scope>NUCLEOTIDE SEQUENCE</scope>
    <source>
        <strain evidence="11">MJ17</strain>
    </source>
</reference>
<protein>
    <recommendedName>
        <fullName evidence="9">Sulfate transport system permease protein CysT</fullName>
    </recommendedName>
</protein>
<evidence type="ECO:0000313" key="11">
    <source>
        <dbReference type="EMBL" id="MBK4217016.1"/>
    </source>
</evidence>
<evidence type="ECO:0000256" key="7">
    <source>
        <dbReference type="ARBA" id="ARBA00023136"/>
    </source>
</evidence>
<dbReference type="GO" id="GO:0005886">
    <property type="term" value="C:plasma membrane"/>
    <property type="evidence" value="ECO:0007669"/>
    <property type="project" value="UniProtKB-SubCell"/>
</dbReference>
<dbReference type="RefSeq" id="WP_200687436.1">
    <property type="nucleotide sequence ID" value="NZ_JAEPRQ010000005.1"/>
</dbReference>
<dbReference type="PANTHER" id="PTHR30406">
    <property type="entry name" value="SULFATE TRANSPORT SYSTEM PERMEASE PROTEIN"/>
    <property type="match status" value="1"/>
</dbReference>
<feature type="transmembrane region" description="Helical" evidence="9">
    <location>
        <begin position="20"/>
        <end position="45"/>
    </location>
</feature>
<evidence type="ECO:0000313" key="12">
    <source>
        <dbReference type="Proteomes" id="UP000640485"/>
    </source>
</evidence>
<dbReference type="NCBIfam" id="TIGR00969">
    <property type="entry name" value="3a0106s02"/>
    <property type="match status" value="1"/>
</dbReference>
<feature type="transmembrane region" description="Helical" evidence="9">
    <location>
        <begin position="196"/>
        <end position="214"/>
    </location>
</feature>
<dbReference type="SUPFAM" id="SSF161098">
    <property type="entry name" value="MetI-like"/>
    <property type="match status" value="1"/>
</dbReference>
<gene>
    <name evidence="11" type="primary">cysT</name>
    <name evidence="11" type="ORF">JJJ17_13850</name>
</gene>
<evidence type="ECO:0000256" key="9">
    <source>
        <dbReference type="RuleBase" id="RU366001"/>
    </source>
</evidence>
<dbReference type="PROSITE" id="PS50928">
    <property type="entry name" value="ABC_TM1"/>
    <property type="match status" value="1"/>
</dbReference>
<dbReference type="AlphaFoldDB" id="A0A934SH82"/>
<evidence type="ECO:0000256" key="6">
    <source>
        <dbReference type="ARBA" id="ARBA00023032"/>
    </source>
</evidence>
<feature type="transmembrane region" description="Helical" evidence="9">
    <location>
        <begin position="255"/>
        <end position="274"/>
    </location>
</feature>
<keyword evidence="7 9" id="KW-0472">Membrane</keyword>
<comment type="similarity">
    <text evidence="9">Belongs to the binding-protein-dependent transport system permease family. CysTW subfamily.</text>
</comment>
<feature type="domain" description="ABC transmembrane type-1" evidence="10">
    <location>
        <begin position="68"/>
        <end position="271"/>
    </location>
</feature>
<comment type="caution">
    <text evidence="9">Lacks conserved residue(s) required for the propagation of feature annotation.</text>
</comment>
<feature type="transmembrane region" description="Helical" evidence="9">
    <location>
        <begin position="144"/>
        <end position="164"/>
    </location>
</feature>
<dbReference type="Proteomes" id="UP000640485">
    <property type="component" value="Unassembled WGS sequence"/>
</dbReference>
<evidence type="ECO:0000256" key="2">
    <source>
        <dbReference type="ARBA" id="ARBA00011779"/>
    </source>
</evidence>
<dbReference type="NCBIfam" id="TIGR02139">
    <property type="entry name" value="permease_CysT"/>
    <property type="match status" value="1"/>
</dbReference>
<comment type="function">
    <text evidence="8">Part of the ABC transporter complex CysAWTP (TC 3.A.1.6.1) involved in sulfate/thiosulfate import. Probably responsible for the translocation of the substrate across the membrane.</text>
</comment>
<evidence type="ECO:0000256" key="1">
    <source>
        <dbReference type="ARBA" id="ARBA00004651"/>
    </source>
</evidence>
<proteinExistence type="inferred from homology"/>
<organism evidence="11 12">
    <name type="scientific">Paracoccus caeni</name>
    <dbReference type="NCBI Taxonomy" id="657651"/>
    <lineage>
        <taxon>Bacteria</taxon>
        <taxon>Pseudomonadati</taxon>
        <taxon>Pseudomonadota</taxon>
        <taxon>Alphaproteobacteria</taxon>
        <taxon>Rhodobacterales</taxon>
        <taxon>Paracoccaceae</taxon>
        <taxon>Paracoccus</taxon>
    </lineage>
</organism>
<dbReference type="Gene3D" id="1.10.3720.10">
    <property type="entry name" value="MetI-like"/>
    <property type="match status" value="1"/>
</dbReference>
<sequence>MTTLAITAAPSGRTKRVLPGFGLTMGLTLTYVGIVILLPVIALMLKGAEIGPARFWEIITAPRAMAALRLTVTAAVIATIFNALYGLLMAWVLVRYRFPGRRILDAMMDIPFALPTAVAGLSLTALFSANGWYGQLLEPAGIKVVYTIWGVAIAMCFTSIPFVVRTVQPILEDLDPQLEEAARSLGATPFTIFRKVVFPQILPAFLIGTTIAFARSLGEFGAVIFIAGNLPMKTEIASLLAVIRLEEYDYNGAAAIALTLMLIALILLALSNGLQWQMNRRRGQP</sequence>
<dbReference type="CDD" id="cd06261">
    <property type="entry name" value="TM_PBP2"/>
    <property type="match status" value="1"/>
</dbReference>
<dbReference type="InterPro" id="IPR011865">
    <property type="entry name" value="CysT_permease"/>
</dbReference>
<evidence type="ECO:0000256" key="3">
    <source>
        <dbReference type="ARBA" id="ARBA00022448"/>
    </source>
</evidence>
<keyword evidence="3 9" id="KW-0813">Transport</keyword>
<evidence type="ECO:0000256" key="5">
    <source>
        <dbReference type="ARBA" id="ARBA00022989"/>
    </source>
</evidence>
<dbReference type="InterPro" id="IPR035906">
    <property type="entry name" value="MetI-like_sf"/>
</dbReference>
<name>A0A934SH82_9RHOB</name>
<dbReference type="PANTHER" id="PTHR30406:SF10">
    <property type="entry name" value="SULFATE TRANSPORT SYSTEM PERMEASE PROTEIN CYST"/>
    <property type="match status" value="1"/>
</dbReference>
<dbReference type="InterPro" id="IPR005667">
    <property type="entry name" value="Sulph_transpt2"/>
</dbReference>
<evidence type="ECO:0000256" key="8">
    <source>
        <dbReference type="ARBA" id="ARBA00025323"/>
    </source>
</evidence>
<dbReference type="GO" id="GO:0015419">
    <property type="term" value="F:ABC-type sulfate transporter activity"/>
    <property type="evidence" value="ECO:0007669"/>
    <property type="project" value="UniProtKB-UniRule"/>
</dbReference>
<accession>A0A934SH82</accession>
<evidence type="ECO:0000259" key="10">
    <source>
        <dbReference type="PROSITE" id="PS50928"/>
    </source>
</evidence>
<evidence type="ECO:0000256" key="4">
    <source>
        <dbReference type="ARBA" id="ARBA00022692"/>
    </source>
</evidence>
<comment type="subcellular location">
    <subcellularLocation>
        <location evidence="1">Cell membrane</location>
        <topology evidence="1">Multi-pass membrane protein</topology>
    </subcellularLocation>
</comment>
<dbReference type="EMBL" id="JAEPRQ010000005">
    <property type="protein sequence ID" value="MBK4217016.1"/>
    <property type="molecule type" value="Genomic_DNA"/>
</dbReference>
<feature type="transmembrane region" description="Helical" evidence="9">
    <location>
        <begin position="66"/>
        <end position="92"/>
    </location>
</feature>
<comment type="subunit">
    <text evidence="2">The complex is composed of two ATP-binding proteins (CysA), two transmembrane proteins (CysT and CysW) and a solute-binding protein (CysP).</text>
</comment>
<comment type="function">
    <text evidence="9">Part of the ABC transporter complex (TC 3.A.1.6.1) involved in sulfate/thiosulfate import.</text>
</comment>
<keyword evidence="4 9" id="KW-0812">Transmembrane</keyword>